<dbReference type="OrthoDB" id="2017782at2759"/>
<dbReference type="PANTHER" id="PTHR47908">
    <property type="match status" value="1"/>
</dbReference>
<organism evidence="2 3">
    <name type="scientific">Morella rubra</name>
    <name type="common">Chinese bayberry</name>
    <dbReference type="NCBI Taxonomy" id="262757"/>
    <lineage>
        <taxon>Eukaryota</taxon>
        <taxon>Viridiplantae</taxon>
        <taxon>Streptophyta</taxon>
        <taxon>Embryophyta</taxon>
        <taxon>Tracheophyta</taxon>
        <taxon>Spermatophyta</taxon>
        <taxon>Magnoliopsida</taxon>
        <taxon>eudicotyledons</taxon>
        <taxon>Gunneridae</taxon>
        <taxon>Pentapetalae</taxon>
        <taxon>rosids</taxon>
        <taxon>fabids</taxon>
        <taxon>Fagales</taxon>
        <taxon>Myricaceae</taxon>
        <taxon>Morella</taxon>
    </lineage>
</organism>
<sequence length="302" mass="34471">MATTHILKPTISVSPSSHFAPSTISLPFPCRTQSYSHFFISIPSRIHSRHTPLPTLSRRLFLPSVSGIWDALTGGNNAREAIVAIRRGMLLFRQGDVPGSLVEFDKAIELDPRQKAYLWQRGLSLYYLDRLEEGAEQFRLDVAQNPNDTEESIWCFLCEAQLYGVNEARKRFLEVGEDPRPVMREAYNMFKNGGEPDKARFNAIHLKDIDSFFLTFMFPFNSAHFEFKTNQTMLVAAFSNGRENEIFYASLYAGLYSESENKADAAKLHVLAACQSPYGQRSEDYMVSLARVHCLYRDWSLQ</sequence>
<dbReference type="AlphaFoldDB" id="A0A6A1UPR6"/>
<protein>
    <submittedName>
        <fullName evidence="2">Uncharacterized protein</fullName>
    </submittedName>
</protein>
<evidence type="ECO:0000313" key="3">
    <source>
        <dbReference type="Proteomes" id="UP000516437"/>
    </source>
</evidence>
<dbReference type="Gene3D" id="1.25.40.10">
    <property type="entry name" value="Tetratricopeptide repeat domain"/>
    <property type="match status" value="1"/>
</dbReference>
<keyword evidence="3" id="KW-1185">Reference proteome</keyword>
<reference evidence="2 3" key="1">
    <citation type="journal article" date="2019" name="Plant Biotechnol. J.">
        <title>The red bayberry genome and genetic basis of sex determination.</title>
        <authorList>
            <person name="Jia H.M."/>
            <person name="Jia H.J."/>
            <person name="Cai Q.L."/>
            <person name="Wang Y."/>
            <person name="Zhao H.B."/>
            <person name="Yang W.F."/>
            <person name="Wang G.Y."/>
            <person name="Li Y.H."/>
            <person name="Zhan D.L."/>
            <person name="Shen Y.T."/>
            <person name="Niu Q.F."/>
            <person name="Chang L."/>
            <person name="Qiu J."/>
            <person name="Zhao L."/>
            <person name="Xie H.B."/>
            <person name="Fu W.Y."/>
            <person name="Jin J."/>
            <person name="Li X.W."/>
            <person name="Jiao Y."/>
            <person name="Zhou C.C."/>
            <person name="Tu T."/>
            <person name="Chai C.Y."/>
            <person name="Gao J.L."/>
            <person name="Fan L.J."/>
            <person name="van de Weg E."/>
            <person name="Wang J.Y."/>
            <person name="Gao Z.S."/>
        </authorList>
    </citation>
    <scope>NUCLEOTIDE SEQUENCE [LARGE SCALE GENOMIC DNA]</scope>
    <source>
        <tissue evidence="2">Leaves</tissue>
    </source>
</reference>
<dbReference type="Proteomes" id="UP000516437">
    <property type="component" value="Chromosome 8"/>
</dbReference>
<dbReference type="GO" id="GO:0009507">
    <property type="term" value="C:chloroplast"/>
    <property type="evidence" value="ECO:0007669"/>
    <property type="project" value="TreeGrafter"/>
</dbReference>
<comment type="caution">
    <text evidence="2">The sequence shown here is derived from an EMBL/GenBank/DDBJ whole genome shotgun (WGS) entry which is preliminary data.</text>
</comment>
<name>A0A6A1UPR6_9ROSI</name>
<evidence type="ECO:0000256" key="1">
    <source>
        <dbReference type="PROSITE-ProRule" id="PRU00339"/>
    </source>
</evidence>
<proteinExistence type="predicted"/>
<dbReference type="InterPro" id="IPR011990">
    <property type="entry name" value="TPR-like_helical_dom_sf"/>
</dbReference>
<feature type="repeat" description="TPR" evidence="1">
    <location>
        <begin position="81"/>
        <end position="114"/>
    </location>
</feature>
<dbReference type="InterPro" id="IPR019734">
    <property type="entry name" value="TPR_rpt"/>
</dbReference>
<dbReference type="SUPFAM" id="SSF48452">
    <property type="entry name" value="TPR-like"/>
    <property type="match status" value="1"/>
</dbReference>
<dbReference type="PROSITE" id="PS50005">
    <property type="entry name" value="TPR"/>
    <property type="match status" value="1"/>
</dbReference>
<evidence type="ECO:0000313" key="2">
    <source>
        <dbReference type="EMBL" id="KAB1202156.1"/>
    </source>
</evidence>
<accession>A0A6A1UPR6</accession>
<keyword evidence="1" id="KW-0802">TPR repeat</keyword>
<gene>
    <name evidence="2" type="ORF">CJ030_MR8G020234</name>
</gene>
<dbReference type="PANTHER" id="PTHR47908:SF2">
    <property type="entry name" value="TETRATRICOPEPTIDE REPEAT (TPR)-LIKE SUPERFAMILY PROTEIN"/>
    <property type="match status" value="1"/>
</dbReference>
<dbReference type="EMBL" id="RXIC02000026">
    <property type="protein sequence ID" value="KAB1202156.1"/>
    <property type="molecule type" value="Genomic_DNA"/>
</dbReference>